<evidence type="ECO:0000256" key="1">
    <source>
        <dbReference type="SAM" id="MobiDB-lite"/>
    </source>
</evidence>
<name>A0AAD5VA59_9APHY</name>
<dbReference type="Gene3D" id="1.20.1280.50">
    <property type="match status" value="1"/>
</dbReference>
<protein>
    <recommendedName>
        <fullName evidence="4">F-box domain-containing protein</fullName>
    </recommendedName>
</protein>
<evidence type="ECO:0000313" key="2">
    <source>
        <dbReference type="EMBL" id="KAJ3490445.1"/>
    </source>
</evidence>
<feature type="region of interest" description="Disordered" evidence="1">
    <location>
        <begin position="568"/>
        <end position="605"/>
    </location>
</feature>
<comment type="caution">
    <text evidence="2">The sequence shown here is derived from an EMBL/GenBank/DDBJ whole genome shotgun (WGS) entry which is preliminary data.</text>
</comment>
<keyword evidence="3" id="KW-1185">Reference proteome</keyword>
<evidence type="ECO:0008006" key="4">
    <source>
        <dbReference type="Google" id="ProtNLM"/>
    </source>
</evidence>
<organism evidence="2 3">
    <name type="scientific">Meripilus lineatus</name>
    <dbReference type="NCBI Taxonomy" id="2056292"/>
    <lineage>
        <taxon>Eukaryota</taxon>
        <taxon>Fungi</taxon>
        <taxon>Dikarya</taxon>
        <taxon>Basidiomycota</taxon>
        <taxon>Agaricomycotina</taxon>
        <taxon>Agaricomycetes</taxon>
        <taxon>Polyporales</taxon>
        <taxon>Meripilaceae</taxon>
        <taxon>Meripilus</taxon>
    </lineage>
</organism>
<feature type="compositionally biased region" description="Acidic residues" evidence="1">
    <location>
        <begin position="569"/>
        <end position="605"/>
    </location>
</feature>
<dbReference type="EMBL" id="JANAWD010000028">
    <property type="protein sequence ID" value="KAJ3490445.1"/>
    <property type="molecule type" value="Genomic_DNA"/>
</dbReference>
<gene>
    <name evidence="2" type="ORF">NLI96_g1440</name>
</gene>
<accession>A0AAD5VA59</accession>
<reference evidence="2" key="1">
    <citation type="submission" date="2022-07" db="EMBL/GenBank/DDBJ databases">
        <title>Genome Sequence of Physisporinus lineatus.</title>
        <authorList>
            <person name="Buettner E."/>
        </authorList>
    </citation>
    <scope>NUCLEOTIDE SEQUENCE</scope>
    <source>
        <strain evidence="2">VT162</strain>
    </source>
</reference>
<dbReference type="Proteomes" id="UP001212997">
    <property type="component" value="Unassembled WGS sequence"/>
</dbReference>
<feature type="region of interest" description="Disordered" evidence="1">
    <location>
        <begin position="444"/>
        <end position="488"/>
    </location>
</feature>
<dbReference type="AlphaFoldDB" id="A0AAD5VA59"/>
<proteinExistence type="predicted"/>
<feature type="compositionally biased region" description="Low complexity" evidence="1">
    <location>
        <begin position="464"/>
        <end position="476"/>
    </location>
</feature>
<sequence>MAARPLPNELLSHIFYLGCQDELDLDSLPPNTPRFEVLVSHVCQHWRNVALATSALWTTIHFRTNSHRDRANQYLARSKQNLIDISVDTTSEKDHISGKTLFREEFKPVFEIVTPHINRWKSLTLKVRDLTCKRYAREVLSTCGSATRLESLQLWHIEEWGTAERLFTAIGPPPVLVFEGSLPALKHISLIGVNLPWTHSRFLEGLETIDFALHSDDVRIPYDLWHRMLSRSPDLWKLSLHYSGPKIGGGPVAAAGPPGAGLAVPPSLEGEEEWGDERIRLMKLKDVQLVDLDPGYLVNLFRRLEMPNVTKLKVELHDQPFTEFVDYLVCPPSDNRYSYSSPNGHLYESDSEQEAVPRGPVFPNLNTLIVVALECSVESWKSLLRTSVEIENLEVDFAEMDEGCFDVLFQVDDQQVPQHSNRIVGGKGNGHGDVMMREAVVGNGNLNGNGKERAGGPIRPNGATTSSSSTSYSYTTHQNPPYSSSHSLSSSRILLPHLQSLKFTGDSLTPQQIQKYILFRRQHGRPLKKWMLDERLKEDMEKWVKEMGLESDLSVKGWEEMERVVWVSEAEDDDDEVEEESDVYVEEEEVEEDAEEVDEDGAESD</sequence>
<evidence type="ECO:0000313" key="3">
    <source>
        <dbReference type="Proteomes" id="UP001212997"/>
    </source>
</evidence>